<comment type="caution">
    <text evidence="2">The sequence shown here is derived from an EMBL/GenBank/DDBJ whole genome shotgun (WGS) entry which is preliminary data.</text>
</comment>
<evidence type="ECO:0000313" key="2">
    <source>
        <dbReference type="EMBL" id="KAF1851578.1"/>
    </source>
</evidence>
<evidence type="ECO:0000313" key="3">
    <source>
        <dbReference type="Proteomes" id="UP000800039"/>
    </source>
</evidence>
<gene>
    <name evidence="2" type="ORF">K460DRAFT_401593</name>
</gene>
<dbReference type="EMBL" id="ML976614">
    <property type="protein sequence ID" value="KAF1851578.1"/>
    <property type="molecule type" value="Genomic_DNA"/>
</dbReference>
<organism evidence="2 3">
    <name type="scientific">Cucurbitaria berberidis CBS 394.84</name>
    <dbReference type="NCBI Taxonomy" id="1168544"/>
    <lineage>
        <taxon>Eukaryota</taxon>
        <taxon>Fungi</taxon>
        <taxon>Dikarya</taxon>
        <taxon>Ascomycota</taxon>
        <taxon>Pezizomycotina</taxon>
        <taxon>Dothideomycetes</taxon>
        <taxon>Pleosporomycetidae</taxon>
        <taxon>Pleosporales</taxon>
        <taxon>Pleosporineae</taxon>
        <taxon>Cucurbitariaceae</taxon>
        <taxon>Cucurbitaria</taxon>
    </lineage>
</organism>
<proteinExistence type="predicted"/>
<feature type="chain" id="PRO_5040284413" evidence="1">
    <location>
        <begin position="20"/>
        <end position="129"/>
    </location>
</feature>
<dbReference type="AlphaFoldDB" id="A0A9P4GS77"/>
<evidence type="ECO:0000256" key="1">
    <source>
        <dbReference type="SAM" id="SignalP"/>
    </source>
</evidence>
<sequence>MHAFSLLITLGSMLASAMAAPAPIEDTLETTSIPLEDTLETDFVTLAARDNIAVVTAYNGDTCNGGNSQFTVVGGGNRCVPFSNVRSISVSGNGCVVRTWSGNNCAGSSAGPAYGRCTSVLFASVSVTC</sequence>
<protein>
    <submittedName>
        <fullName evidence="2">Uncharacterized protein</fullName>
    </submittedName>
</protein>
<feature type="signal peptide" evidence="1">
    <location>
        <begin position="1"/>
        <end position="19"/>
    </location>
</feature>
<reference evidence="2" key="1">
    <citation type="submission" date="2020-01" db="EMBL/GenBank/DDBJ databases">
        <authorList>
            <consortium name="DOE Joint Genome Institute"/>
            <person name="Haridas S."/>
            <person name="Albert R."/>
            <person name="Binder M."/>
            <person name="Bloem J."/>
            <person name="Labutti K."/>
            <person name="Salamov A."/>
            <person name="Andreopoulos B."/>
            <person name="Baker S.E."/>
            <person name="Barry K."/>
            <person name="Bills G."/>
            <person name="Bluhm B.H."/>
            <person name="Cannon C."/>
            <person name="Castanera R."/>
            <person name="Culley D.E."/>
            <person name="Daum C."/>
            <person name="Ezra D."/>
            <person name="Gonzalez J.B."/>
            <person name="Henrissat B."/>
            <person name="Kuo A."/>
            <person name="Liang C."/>
            <person name="Lipzen A."/>
            <person name="Lutzoni F."/>
            <person name="Magnuson J."/>
            <person name="Mondo S."/>
            <person name="Nolan M."/>
            <person name="Ohm R."/>
            <person name="Pangilinan J."/>
            <person name="Park H.-J."/>
            <person name="Ramirez L."/>
            <person name="Alfaro M."/>
            <person name="Sun H."/>
            <person name="Tritt A."/>
            <person name="Yoshinaga Y."/>
            <person name="Zwiers L.-H."/>
            <person name="Turgeon B.G."/>
            <person name="Goodwin S.B."/>
            <person name="Spatafora J.W."/>
            <person name="Crous P.W."/>
            <person name="Grigoriev I.V."/>
        </authorList>
    </citation>
    <scope>NUCLEOTIDE SEQUENCE</scope>
    <source>
        <strain evidence="2">CBS 394.84</strain>
    </source>
</reference>
<dbReference type="GeneID" id="63853682"/>
<dbReference type="RefSeq" id="XP_040794141.1">
    <property type="nucleotide sequence ID" value="XM_040936432.1"/>
</dbReference>
<dbReference type="Proteomes" id="UP000800039">
    <property type="component" value="Unassembled WGS sequence"/>
</dbReference>
<name>A0A9P4GS77_9PLEO</name>
<keyword evidence="1" id="KW-0732">Signal</keyword>
<dbReference type="OrthoDB" id="3776223at2759"/>
<accession>A0A9P4GS77</accession>
<keyword evidence="3" id="KW-1185">Reference proteome</keyword>